<dbReference type="PANTHER" id="PTHR43162">
    <property type="match status" value="1"/>
</dbReference>
<dbReference type="InterPro" id="IPR036291">
    <property type="entry name" value="NAD(P)-bd_dom_sf"/>
</dbReference>
<feature type="domain" description="NAD(P)-binding" evidence="1">
    <location>
        <begin position="15"/>
        <end position="176"/>
    </location>
</feature>
<dbReference type="RefSeq" id="WP_123323902.1">
    <property type="nucleotide sequence ID" value="NZ_JBHRSX010000014.1"/>
</dbReference>
<accession>A0ABV7JTD3</accession>
<comment type="caution">
    <text evidence="2">The sequence shown here is derived from an EMBL/GenBank/DDBJ whole genome shotgun (WGS) entry which is preliminary data.</text>
</comment>
<dbReference type="Proteomes" id="UP001595477">
    <property type="component" value="Unassembled WGS sequence"/>
</dbReference>
<dbReference type="InterPro" id="IPR051604">
    <property type="entry name" value="Ergot_Alk_Oxidoreductase"/>
</dbReference>
<dbReference type="Gene3D" id="3.40.50.720">
    <property type="entry name" value="NAD(P)-binding Rossmann-like Domain"/>
    <property type="match status" value="1"/>
</dbReference>
<evidence type="ECO:0000259" key="1">
    <source>
        <dbReference type="Pfam" id="PF13460"/>
    </source>
</evidence>
<dbReference type="InterPro" id="IPR016040">
    <property type="entry name" value="NAD(P)-bd_dom"/>
</dbReference>
<evidence type="ECO:0000313" key="3">
    <source>
        <dbReference type="Proteomes" id="UP001595477"/>
    </source>
</evidence>
<dbReference type="SUPFAM" id="SSF51735">
    <property type="entry name" value="NAD(P)-binding Rossmann-fold domains"/>
    <property type="match status" value="1"/>
</dbReference>
<organism evidence="2 3">
    <name type="scientific">Alteromonas oceani</name>
    <dbReference type="NCBI Taxonomy" id="2071609"/>
    <lineage>
        <taxon>Bacteria</taxon>
        <taxon>Pseudomonadati</taxon>
        <taxon>Pseudomonadota</taxon>
        <taxon>Gammaproteobacteria</taxon>
        <taxon>Alteromonadales</taxon>
        <taxon>Alteromonadaceae</taxon>
        <taxon>Alteromonas/Salinimonas group</taxon>
        <taxon>Alteromonas</taxon>
    </lineage>
</organism>
<dbReference type="PANTHER" id="PTHR43162:SF1">
    <property type="entry name" value="PRESTALK A DIFFERENTIATION PROTEIN A"/>
    <property type="match status" value="1"/>
</dbReference>
<dbReference type="EMBL" id="JBHRSX010000014">
    <property type="protein sequence ID" value="MFC3201364.1"/>
    <property type="molecule type" value="Genomic_DNA"/>
</dbReference>
<sequence>MTQLVNSSKRFLVLGGSGKTGRRVVKQLRQKGEEVCGVSRTTTPAFHWHDSTHSWQQLLDGFDSVYVTYQPDLAIPRAADDIARLVVAARQAGVSHMVLLSGRGEKGAEEAEQVVADSGLHYHILRASWFYQNFSEGFLRDMIEAGEVALPCGDTPEPFIDAGDIAAAAVRCLTDPDIAAGLYEVTGPHLLTFKQCIGQIGAITGQPLSFADLSVDAMVDALTSAGFERDMVWLMGHLFSEVLDGRNSHTTDTLEKLLGRAPVSFSEYTNRAFAASSAEATFSKLSHIEEGAGQ</sequence>
<proteinExistence type="predicted"/>
<name>A0ABV7JTD3_9ALTE</name>
<gene>
    <name evidence="2" type="ORF">ACFOEW_05985</name>
</gene>
<evidence type="ECO:0000313" key="2">
    <source>
        <dbReference type="EMBL" id="MFC3201364.1"/>
    </source>
</evidence>
<dbReference type="Gene3D" id="3.90.25.10">
    <property type="entry name" value="UDP-galactose 4-epimerase, domain 1"/>
    <property type="match status" value="1"/>
</dbReference>
<reference evidence="3" key="1">
    <citation type="journal article" date="2019" name="Int. J. Syst. Evol. Microbiol.">
        <title>The Global Catalogue of Microorganisms (GCM) 10K type strain sequencing project: providing services to taxonomists for standard genome sequencing and annotation.</title>
        <authorList>
            <consortium name="The Broad Institute Genomics Platform"/>
            <consortium name="The Broad Institute Genome Sequencing Center for Infectious Disease"/>
            <person name="Wu L."/>
            <person name="Ma J."/>
        </authorList>
    </citation>
    <scope>NUCLEOTIDE SEQUENCE [LARGE SCALE GENOMIC DNA]</scope>
    <source>
        <strain evidence="3">KCTC 52449</strain>
    </source>
</reference>
<protein>
    <submittedName>
        <fullName evidence="2">SDR family oxidoreductase</fullName>
    </submittedName>
</protein>
<dbReference type="Pfam" id="PF13460">
    <property type="entry name" value="NAD_binding_10"/>
    <property type="match status" value="1"/>
</dbReference>
<keyword evidence="3" id="KW-1185">Reference proteome</keyword>